<dbReference type="SUPFAM" id="SSF51182">
    <property type="entry name" value="RmlC-like cupins"/>
    <property type="match status" value="1"/>
</dbReference>
<dbReference type="EMBL" id="FXTB01000007">
    <property type="protein sequence ID" value="SMO77204.1"/>
    <property type="molecule type" value="Genomic_DNA"/>
</dbReference>
<dbReference type="Pfam" id="PF07883">
    <property type="entry name" value="Cupin_2"/>
    <property type="match status" value="1"/>
</dbReference>
<organism evidence="2 3">
    <name type="scientific">Saccharicrinis carchari</name>
    <dbReference type="NCBI Taxonomy" id="1168039"/>
    <lineage>
        <taxon>Bacteria</taxon>
        <taxon>Pseudomonadati</taxon>
        <taxon>Bacteroidota</taxon>
        <taxon>Bacteroidia</taxon>
        <taxon>Marinilabiliales</taxon>
        <taxon>Marinilabiliaceae</taxon>
        <taxon>Saccharicrinis</taxon>
    </lineage>
</organism>
<dbReference type="InterPro" id="IPR014710">
    <property type="entry name" value="RmlC-like_jellyroll"/>
</dbReference>
<dbReference type="PANTHER" id="PTHR37694:SF1">
    <property type="entry name" value="SLR8022 PROTEIN"/>
    <property type="match status" value="1"/>
</dbReference>
<dbReference type="InterPro" id="IPR011051">
    <property type="entry name" value="RmlC_Cupin_sf"/>
</dbReference>
<dbReference type="InterPro" id="IPR013096">
    <property type="entry name" value="Cupin_2"/>
</dbReference>
<dbReference type="RefSeq" id="WP_142533961.1">
    <property type="nucleotide sequence ID" value="NZ_FXTB01000007.1"/>
</dbReference>
<protein>
    <submittedName>
        <fullName evidence="2">Mannose-6-phosphate isomerase, cupin superfamily</fullName>
    </submittedName>
</protein>
<dbReference type="CDD" id="cd06984">
    <property type="entry name" value="cupin_Moth_1897"/>
    <property type="match status" value="1"/>
</dbReference>
<evidence type="ECO:0000313" key="3">
    <source>
        <dbReference type="Proteomes" id="UP000319040"/>
    </source>
</evidence>
<name>A0A521DZS2_SACCC</name>
<dbReference type="GO" id="GO:0016853">
    <property type="term" value="F:isomerase activity"/>
    <property type="evidence" value="ECO:0007669"/>
    <property type="project" value="UniProtKB-KW"/>
</dbReference>
<evidence type="ECO:0000259" key="1">
    <source>
        <dbReference type="Pfam" id="PF07883"/>
    </source>
</evidence>
<keyword evidence="2" id="KW-0413">Isomerase</keyword>
<proteinExistence type="predicted"/>
<reference evidence="2 3" key="1">
    <citation type="submission" date="2017-05" db="EMBL/GenBank/DDBJ databases">
        <authorList>
            <person name="Varghese N."/>
            <person name="Submissions S."/>
        </authorList>
    </citation>
    <scope>NUCLEOTIDE SEQUENCE [LARGE SCALE GENOMIC DNA]</scope>
    <source>
        <strain evidence="2 3">DSM 27040</strain>
    </source>
</reference>
<dbReference type="PANTHER" id="PTHR37694">
    <property type="entry name" value="SLR8022 PROTEIN"/>
    <property type="match status" value="1"/>
</dbReference>
<dbReference type="OrthoDB" id="9806121at2"/>
<evidence type="ECO:0000313" key="2">
    <source>
        <dbReference type="EMBL" id="SMO77204.1"/>
    </source>
</evidence>
<sequence>MISRHFSTEPTKENPHKVEVKQLYSAASAQMMHITLKPGEALKPHKTPVDVVFYVLEGSPTVHIGDESATFEKDALIESPANIVHYLSNQGSMQARILVTKAPRPEKSTRVL</sequence>
<dbReference type="Gene3D" id="2.60.120.10">
    <property type="entry name" value="Jelly Rolls"/>
    <property type="match status" value="1"/>
</dbReference>
<gene>
    <name evidence="2" type="ORF">SAMN06265379_10775</name>
</gene>
<dbReference type="AlphaFoldDB" id="A0A521DZS2"/>
<feature type="domain" description="Cupin type-2" evidence="1">
    <location>
        <begin position="33"/>
        <end position="99"/>
    </location>
</feature>
<accession>A0A521DZS2</accession>
<dbReference type="Proteomes" id="UP000319040">
    <property type="component" value="Unassembled WGS sequence"/>
</dbReference>
<keyword evidence="3" id="KW-1185">Reference proteome</keyword>